<evidence type="ECO:0000256" key="4">
    <source>
        <dbReference type="ARBA" id="ARBA00023163"/>
    </source>
</evidence>
<dbReference type="PROSITE" id="PS50931">
    <property type="entry name" value="HTH_LYSR"/>
    <property type="match status" value="1"/>
</dbReference>
<dbReference type="InterPro" id="IPR005119">
    <property type="entry name" value="LysR_subst-bd"/>
</dbReference>
<dbReference type="PANTHER" id="PTHR30346:SF28">
    <property type="entry name" value="HTH-TYPE TRANSCRIPTIONAL REGULATOR CYNR"/>
    <property type="match status" value="1"/>
</dbReference>
<keyword evidence="2" id="KW-0805">Transcription regulation</keyword>
<protein>
    <submittedName>
        <fullName evidence="5">LysR family transcriptional regulator</fullName>
    </submittedName>
</protein>
<dbReference type="GO" id="GO:0032993">
    <property type="term" value="C:protein-DNA complex"/>
    <property type="evidence" value="ECO:0007669"/>
    <property type="project" value="TreeGrafter"/>
</dbReference>
<dbReference type="AlphaFoldDB" id="A0A6L7IUF0"/>
<organism evidence="5 6">
    <name type="scientific">Eggerthella guodeyinii</name>
    <dbReference type="NCBI Taxonomy" id="2690837"/>
    <lineage>
        <taxon>Bacteria</taxon>
        <taxon>Bacillati</taxon>
        <taxon>Actinomycetota</taxon>
        <taxon>Coriobacteriia</taxon>
        <taxon>Eggerthellales</taxon>
        <taxon>Eggerthellaceae</taxon>
        <taxon>Eggerthella</taxon>
    </lineage>
</organism>
<accession>A0A6L7IUF0</accession>
<proteinExistence type="inferred from homology"/>
<reference evidence="5 6" key="1">
    <citation type="submission" date="2020-10" db="EMBL/GenBank/DDBJ databases">
        <title>Eggerthella sp. nov., isolated from human feces.</title>
        <authorList>
            <person name="Yajun G."/>
        </authorList>
    </citation>
    <scope>NUCLEOTIDE SEQUENCE [LARGE SCALE GENOMIC DNA]</scope>
    <source>
        <strain evidence="5 6">HF-1101</strain>
    </source>
</reference>
<dbReference type="InterPro" id="IPR036390">
    <property type="entry name" value="WH_DNA-bd_sf"/>
</dbReference>
<evidence type="ECO:0000313" key="5">
    <source>
        <dbReference type="EMBL" id="QOS66863.1"/>
    </source>
</evidence>
<evidence type="ECO:0000256" key="3">
    <source>
        <dbReference type="ARBA" id="ARBA00023125"/>
    </source>
</evidence>
<dbReference type="GO" id="GO:0003700">
    <property type="term" value="F:DNA-binding transcription factor activity"/>
    <property type="evidence" value="ECO:0007669"/>
    <property type="project" value="InterPro"/>
</dbReference>
<dbReference type="RefSeq" id="WP_160942357.1">
    <property type="nucleotide sequence ID" value="NZ_CP063310.1"/>
</dbReference>
<dbReference type="PANTHER" id="PTHR30346">
    <property type="entry name" value="TRANSCRIPTIONAL DUAL REGULATOR HCAR-RELATED"/>
    <property type="match status" value="1"/>
</dbReference>
<dbReference type="EMBL" id="CP063310">
    <property type="protein sequence ID" value="QOS66863.1"/>
    <property type="molecule type" value="Genomic_DNA"/>
</dbReference>
<dbReference type="Gene3D" id="1.10.10.10">
    <property type="entry name" value="Winged helix-like DNA-binding domain superfamily/Winged helix DNA-binding domain"/>
    <property type="match status" value="1"/>
</dbReference>
<dbReference type="Pfam" id="PF00126">
    <property type="entry name" value="HTH_1"/>
    <property type="match status" value="1"/>
</dbReference>
<evidence type="ECO:0000256" key="2">
    <source>
        <dbReference type="ARBA" id="ARBA00023015"/>
    </source>
</evidence>
<keyword evidence="4" id="KW-0804">Transcription</keyword>
<sequence>MLSKNIEYFMQVCRSKSISKAAEELYLSRQALSESVKQLESAVGAPLFLRSKSGVALTEAGEILLRYAESATLLWNAALSDIGACAAPERMALGVSLIHTPDSVIASIAEYESVHPEAEIRVVRDADHERLFGRLLRRELDVAVLTAAPIVDDLEKVLVAPSDLYCLMGRENRLASRDAVDFFEDLEGQTIACTSESSLNRYAQHSRAAGAHVKLVGPHSAVLKETLIRSDSVFITPGYSAQSMESEALVAKPLASAPFDADAYLAFHPDQKERLEPFLEHLESVFSKLRRS</sequence>
<evidence type="ECO:0000256" key="1">
    <source>
        <dbReference type="ARBA" id="ARBA00009437"/>
    </source>
</evidence>
<dbReference type="KEGG" id="egd:GS424_009870"/>
<keyword evidence="3" id="KW-0238">DNA-binding</keyword>
<dbReference type="CDD" id="cd05466">
    <property type="entry name" value="PBP2_LTTR_substrate"/>
    <property type="match status" value="1"/>
</dbReference>
<dbReference type="Gene3D" id="3.40.190.10">
    <property type="entry name" value="Periplasmic binding protein-like II"/>
    <property type="match status" value="2"/>
</dbReference>
<dbReference type="GO" id="GO:0003677">
    <property type="term" value="F:DNA binding"/>
    <property type="evidence" value="ECO:0007669"/>
    <property type="project" value="UniProtKB-KW"/>
</dbReference>
<dbReference type="SUPFAM" id="SSF46785">
    <property type="entry name" value="Winged helix' DNA-binding domain"/>
    <property type="match status" value="1"/>
</dbReference>
<dbReference type="InterPro" id="IPR000847">
    <property type="entry name" value="LysR_HTH_N"/>
</dbReference>
<gene>
    <name evidence="5" type="ORF">GS424_009870</name>
</gene>
<name>A0A6L7IUF0_9ACTN</name>
<dbReference type="Pfam" id="PF03466">
    <property type="entry name" value="LysR_substrate"/>
    <property type="match status" value="1"/>
</dbReference>
<dbReference type="SUPFAM" id="SSF53850">
    <property type="entry name" value="Periplasmic binding protein-like II"/>
    <property type="match status" value="1"/>
</dbReference>
<dbReference type="InterPro" id="IPR036388">
    <property type="entry name" value="WH-like_DNA-bd_sf"/>
</dbReference>
<comment type="similarity">
    <text evidence="1">Belongs to the LysR transcriptional regulatory family.</text>
</comment>
<dbReference type="Proteomes" id="UP000478463">
    <property type="component" value="Chromosome"/>
</dbReference>
<dbReference type="PRINTS" id="PR00039">
    <property type="entry name" value="HTHLYSR"/>
</dbReference>
<evidence type="ECO:0000313" key="6">
    <source>
        <dbReference type="Proteomes" id="UP000478463"/>
    </source>
</evidence>